<proteinExistence type="predicted"/>
<evidence type="ECO:0000313" key="1">
    <source>
        <dbReference type="EMBL" id="EEN49516.1"/>
    </source>
</evidence>
<gene>
    <name evidence="1" type="ORF">BRAFLDRAFT_101846</name>
</gene>
<protein>
    <submittedName>
        <fullName evidence="1">Uncharacterized protein</fullName>
    </submittedName>
</protein>
<accession>C3ZD05</accession>
<reference evidence="1" key="1">
    <citation type="journal article" date="2008" name="Nature">
        <title>The amphioxus genome and the evolution of the chordate karyotype.</title>
        <authorList>
            <consortium name="US DOE Joint Genome Institute (JGI-PGF)"/>
            <person name="Putnam N.H."/>
            <person name="Butts T."/>
            <person name="Ferrier D.E.K."/>
            <person name="Furlong R.F."/>
            <person name="Hellsten U."/>
            <person name="Kawashima T."/>
            <person name="Robinson-Rechavi M."/>
            <person name="Shoguchi E."/>
            <person name="Terry A."/>
            <person name="Yu J.-K."/>
            <person name="Benito-Gutierrez E.L."/>
            <person name="Dubchak I."/>
            <person name="Garcia-Fernandez J."/>
            <person name="Gibson-Brown J.J."/>
            <person name="Grigoriev I.V."/>
            <person name="Horton A.C."/>
            <person name="de Jong P.J."/>
            <person name="Jurka J."/>
            <person name="Kapitonov V.V."/>
            <person name="Kohara Y."/>
            <person name="Kuroki Y."/>
            <person name="Lindquist E."/>
            <person name="Lucas S."/>
            <person name="Osoegawa K."/>
            <person name="Pennacchio L.A."/>
            <person name="Salamov A.A."/>
            <person name="Satou Y."/>
            <person name="Sauka-Spengler T."/>
            <person name="Schmutz J."/>
            <person name="Shin-I T."/>
            <person name="Toyoda A."/>
            <person name="Bronner-Fraser M."/>
            <person name="Fujiyama A."/>
            <person name="Holland L.Z."/>
            <person name="Holland P.W.H."/>
            <person name="Satoh N."/>
            <person name="Rokhsar D.S."/>
        </authorList>
    </citation>
    <scope>NUCLEOTIDE SEQUENCE [LARGE SCALE GENOMIC DNA]</scope>
    <source>
        <strain evidence="1">S238N-H82</strain>
        <tissue evidence="1">Testes</tissue>
    </source>
</reference>
<dbReference type="AlphaFoldDB" id="C3ZD05"/>
<sequence length="163" mass="18096">MEDQVHWRSLDWFERELELSNSSSVPPPCLDSAPTVPAQFLHRASTVPSPCLRSSSTVPPQFLHSSSTVPRQCPHRACAVPPQCLRSFFSPSTVPPQSLHRASTVPPPAQFFHSASAVHPSFLYHADNKTRMRRVDVLFRVDTLCCDEGMGAAVANHVQLARR</sequence>
<organism>
    <name type="scientific">Branchiostoma floridae</name>
    <name type="common">Florida lancelet</name>
    <name type="synonym">Amphioxus</name>
    <dbReference type="NCBI Taxonomy" id="7739"/>
    <lineage>
        <taxon>Eukaryota</taxon>
        <taxon>Metazoa</taxon>
        <taxon>Chordata</taxon>
        <taxon>Cephalochordata</taxon>
        <taxon>Leptocardii</taxon>
        <taxon>Amphioxiformes</taxon>
        <taxon>Branchiostomatidae</taxon>
        <taxon>Branchiostoma</taxon>
    </lineage>
</organism>
<name>C3ZD05_BRAFL</name>
<dbReference type="InParanoid" id="C3ZD05"/>
<dbReference type="EMBL" id="GG666611">
    <property type="protein sequence ID" value="EEN49516.1"/>
    <property type="molecule type" value="Genomic_DNA"/>
</dbReference>